<dbReference type="GO" id="GO:0016787">
    <property type="term" value="F:hydrolase activity"/>
    <property type="evidence" value="ECO:0007669"/>
    <property type="project" value="UniProtKB-KW"/>
</dbReference>
<accession>Q42441</accession>
<evidence type="ECO:0000256" key="4">
    <source>
        <dbReference type="ARBA" id="ARBA00022722"/>
    </source>
</evidence>
<dbReference type="InterPro" id="IPR001568">
    <property type="entry name" value="RNase_T2-like"/>
</dbReference>
<comment type="similarity">
    <text evidence="2 11">Belongs to the RNase T2 family.</text>
</comment>
<dbReference type="SMR" id="Q42441"/>
<dbReference type="GO" id="GO:0003723">
    <property type="term" value="F:RNA binding"/>
    <property type="evidence" value="ECO:0007669"/>
    <property type="project" value="InterPro"/>
</dbReference>
<dbReference type="AlphaFoldDB" id="Q42441"/>
<dbReference type="InterPro" id="IPR018188">
    <property type="entry name" value="RNase_T2_His_AS_1"/>
</dbReference>
<dbReference type="PANTHER" id="PTHR11240">
    <property type="entry name" value="RIBONUCLEASE T2"/>
    <property type="match status" value="1"/>
</dbReference>
<keyword evidence="9" id="KW-0325">Glycoprotein</keyword>
<reference evidence="14" key="1">
    <citation type="journal article" date="1994" name="Plant Mol. Biol.">
        <title>The S11 and S13 self incompatibility alleles in Solanum chacoense Bitt. are remarkably similar.</title>
        <authorList>
            <person name="Saba-el-Leil M.K."/>
            <person name="Rivard S."/>
            <person name="Morse D."/>
            <person name="Cappadocia M."/>
        </authorList>
    </citation>
    <scope>NUCLEOTIDE SEQUENCE</scope>
</reference>
<keyword evidence="5 12" id="KW-0732">Signal</keyword>
<dbReference type="PIR" id="T10254">
    <property type="entry name" value="T10254"/>
</dbReference>
<evidence type="ECO:0000256" key="11">
    <source>
        <dbReference type="RuleBase" id="RU004328"/>
    </source>
</evidence>
<proteinExistence type="inferred from homology"/>
<evidence type="ECO:0000256" key="9">
    <source>
        <dbReference type="ARBA" id="ARBA00023180"/>
    </source>
</evidence>
<evidence type="ECO:0000256" key="2">
    <source>
        <dbReference type="ARBA" id="ARBA00007469"/>
    </source>
</evidence>
<evidence type="ECO:0000256" key="5">
    <source>
        <dbReference type="ARBA" id="ARBA00022729"/>
    </source>
</evidence>
<dbReference type="Pfam" id="PF00445">
    <property type="entry name" value="Ribonuclease_T2"/>
    <property type="match status" value="1"/>
</dbReference>
<keyword evidence="4" id="KW-0540">Nuclease</keyword>
<evidence type="ECO:0000256" key="10">
    <source>
        <dbReference type="ARBA" id="ARBA00023239"/>
    </source>
</evidence>
<dbReference type="InterPro" id="IPR036430">
    <property type="entry name" value="RNase_T2-like_sf"/>
</dbReference>
<evidence type="ECO:0000256" key="3">
    <source>
        <dbReference type="ARBA" id="ARBA00022525"/>
    </source>
</evidence>
<dbReference type="Gene3D" id="3.90.730.10">
    <property type="entry name" value="Ribonuclease T2-like"/>
    <property type="match status" value="1"/>
</dbReference>
<evidence type="ECO:0000313" key="13">
    <source>
        <dbReference type="EMBL" id="AAA50306.1"/>
    </source>
</evidence>
<name>Q42441_SOLCH</name>
<evidence type="ECO:0000256" key="6">
    <source>
        <dbReference type="ARBA" id="ARBA00022759"/>
    </source>
</evidence>
<dbReference type="InterPro" id="IPR033697">
    <property type="entry name" value="Ribonuclease_T2_eukaryotic"/>
</dbReference>
<feature type="chain" id="PRO_5010973381" evidence="12">
    <location>
        <begin position="23"/>
        <end position="216"/>
    </location>
</feature>
<evidence type="ECO:0000313" key="14">
    <source>
        <dbReference type="EMBL" id="AAB30528.1"/>
    </source>
</evidence>
<organism evidence="13">
    <name type="scientific">Solanum chacoense</name>
    <name type="common">Chaco potato</name>
    <dbReference type="NCBI Taxonomy" id="4108"/>
    <lineage>
        <taxon>Eukaryota</taxon>
        <taxon>Viridiplantae</taxon>
        <taxon>Streptophyta</taxon>
        <taxon>Embryophyta</taxon>
        <taxon>Tracheophyta</taxon>
        <taxon>Spermatophyta</taxon>
        <taxon>Magnoliopsida</taxon>
        <taxon>eudicotyledons</taxon>
        <taxon>Gunneridae</taxon>
        <taxon>Pentapetalae</taxon>
        <taxon>asterids</taxon>
        <taxon>lamiids</taxon>
        <taxon>Solanales</taxon>
        <taxon>Solanaceae</taxon>
        <taxon>Solanoideae</taxon>
        <taxon>Solaneae</taxon>
        <taxon>Solanum</taxon>
    </lineage>
</organism>
<dbReference type="GO" id="GO:0033897">
    <property type="term" value="F:ribonuclease T2 activity"/>
    <property type="evidence" value="ECO:0007669"/>
    <property type="project" value="InterPro"/>
</dbReference>
<dbReference type="GO" id="GO:0005576">
    <property type="term" value="C:extracellular region"/>
    <property type="evidence" value="ECO:0007669"/>
    <property type="project" value="UniProtKB-SubCell"/>
</dbReference>
<dbReference type="PANTHER" id="PTHR11240:SF81">
    <property type="entry name" value="RIBONUCLEASE S-2"/>
    <property type="match status" value="1"/>
</dbReference>
<dbReference type="SUPFAM" id="SSF55895">
    <property type="entry name" value="Ribonuclease Rh-like"/>
    <property type="match status" value="1"/>
</dbReference>
<keyword evidence="3" id="KW-0964">Secreted</keyword>
<dbReference type="CDD" id="cd01061">
    <property type="entry name" value="RNase_T2_euk"/>
    <property type="match status" value="1"/>
</dbReference>
<keyword evidence="7" id="KW-0378">Hydrolase</keyword>
<sequence>MFKSLLTSTLFIVLFSLSSTYGDFDKLQLVLTWPPSFCHANNCQRIVPKNFTIHGLWPDKEGPQLLKYCKPKLTYNYFSDKMLNDLDKHWIQLKIDQASARKDQPAWKYQYLKHGSCCQKIYNQNTYFSLALRLKDRFDLLRTLQIHRIVPGSSYTFEEIFDAVKTVTQMDPDIKCTEGAPNLYEIGICFTPNGDSLVRCRQSETCDKTGKIFFRP</sequence>
<evidence type="ECO:0000256" key="1">
    <source>
        <dbReference type="ARBA" id="ARBA00004239"/>
    </source>
</evidence>
<protein>
    <submittedName>
        <fullName evidence="14">S protein</fullName>
    </submittedName>
    <submittedName>
        <fullName evidence="13">S11 protein</fullName>
    </submittedName>
</protein>
<evidence type="ECO:0000256" key="8">
    <source>
        <dbReference type="ARBA" id="ARBA00023157"/>
    </source>
</evidence>
<keyword evidence="8" id="KW-1015">Disulfide bond</keyword>
<evidence type="ECO:0000256" key="7">
    <source>
        <dbReference type="ARBA" id="ARBA00022801"/>
    </source>
</evidence>
<dbReference type="EMBL" id="L36464">
    <property type="protein sequence ID" value="AAA50306.1"/>
    <property type="molecule type" value="Genomic_DNA"/>
</dbReference>
<keyword evidence="10" id="KW-0456">Lyase</keyword>
<keyword evidence="6" id="KW-0255">Endonuclease</keyword>
<gene>
    <name evidence="13" type="primary">S11</name>
</gene>
<comment type="subcellular location">
    <subcellularLocation>
        <location evidence="1">Secreted</location>
        <location evidence="1">Extracellular space</location>
    </subcellularLocation>
</comment>
<dbReference type="GO" id="GO:0006401">
    <property type="term" value="P:RNA catabolic process"/>
    <property type="evidence" value="ECO:0007669"/>
    <property type="project" value="TreeGrafter"/>
</dbReference>
<dbReference type="PROSITE" id="PS00530">
    <property type="entry name" value="RNASE_T2_1"/>
    <property type="match status" value="1"/>
</dbReference>
<reference evidence="13" key="2">
    <citation type="submission" date="1994-10" db="EMBL/GenBank/DDBJ databases">
        <title>The S11 and S13 self incompatibility alleles in Solanum chacoense Bitt. are remarkably similar.</title>
        <authorList>
            <person name="Saba-El-Leil M.K."/>
            <person name="Rivard S."/>
            <person name="Morse D."/>
            <person name="Cappadocia M."/>
        </authorList>
    </citation>
    <scope>NUCLEOTIDE SEQUENCE</scope>
    <source>
        <strain evidence="13">PI 458314</strain>
        <tissue evidence="13">Leaf</tissue>
    </source>
</reference>
<feature type="signal peptide" evidence="12">
    <location>
        <begin position="1"/>
        <end position="22"/>
    </location>
</feature>
<evidence type="ECO:0000256" key="12">
    <source>
        <dbReference type="SAM" id="SignalP"/>
    </source>
</evidence>
<dbReference type="EMBL" id="S69589">
    <property type="protein sequence ID" value="AAB30528.1"/>
    <property type="molecule type" value="Genomic_DNA"/>
</dbReference>